<evidence type="ECO:0000313" key="2">
    <source>
        <dbReference type="EMBL" id="UPV75628.1"/>
    </source>
</evidence>
<feature type="domain" description="DUF8139" evidence="1">
    <location>
        <begin position="10"/>
        <end position="84"/>
    </location>
</feature>
<keyword evidence="3" id="KW-1185">Reference proteome</keyword>
<dbReference type="KEGG" id="halx:M0R89_06070"/>
<dbReference type="Pfam" id="PF26460">
    <property type="entry name" value="DUF8139"/>
    <property type="match status" value="1"/>
</dbReference>
<evidence type="ECO:0000313" key="3">
    <source>
        <dbReference type="Proteomes" id="UP000830729"/>
    </source>
</evidence>
<protein>
    <recommendedName>
        <fullName evidence="1">DUF8139 domain-containing protein</fullName>
    </recommendedName>
</protein>
<dbReference type="EMBL" id="CP096659">
    <property type="protein sequence ID" value="UPV75628.1"/>
    <property type="molecule type" value="Genomic_DNA"/>
</dbReference>
<proteinExistence type="predicted"/>
<dbReference type="AlphaFoldDB" id="A0A8U0HXK1"/>
<sequence length="86" mass="9894">MEDIPQPASEPYSVGEKVQIYIESADPDSKYNNMICEVLEVFTDDLGTETKRNTDSYSYILLNIESDEDLPISFRHRDLVPFDDSQ</sequence>
<organism evidence="2 3">
    <name type="scientific">Halorussus limi</name>
    <dbReference type="NCBI Taxonomy" id="2938695"/>
    <lineage>
        <taxon>Archaea</taxon>
        <taxon>Methanobacteriati</taxon>
        <taxon>Methanobacteriota</taxon>
        <taxon>Stenosarchaea group</taxon>
        <taxon>Halobacteria</taxon>
        <taxon>Halobacteriales</taxon>
        <taxon>Haladaptataceae</taxon>
        <taxon>Halorussus</taxon>
    </lineage>
</organism>
<dbReference type="GeneID" id="72184747"/>
<reference evidence="2 3" key="1">
    <citation type="submission" date="2022-04" db="EMBL/GenBank/DDBJ databases">
        <title>Diverse halophilic archaea isolated from saline environments.</title>
        <authorList>
            <person name="Cui H.-L."/>
        </authorList>
    </citation>
    <scope>NUCLEOTIDE SEQUENCE [LARGE SCALE GENOMIC DNA]</scope>
    <source>
        <strain evidence="2 3">XZYJT49</strain>
    </source>
</reference>
<dbReference type="Proteomes" id="UP000830729">
    <property type="component" value="Chromosome"/>
</dbReference>
<name>A0A8U0HXK1_9EURY</name>
<gene>
    <name evidence="2" type="ORF">M0R89_06070</name>
</gene>
<accession>A0A8U0HXK1</accession>
<evidence type="ECO:0000259" key="1">
    <source>
        <dbReference type="Pfam" id="PF26460"/>
    </source>
</evidence>
<dbReference type="RefSeq" id="WP_248651666.1">
    <property type="nucleotide sequence ID" value="NZ_CP096659.1"/>
</dbReference>
<dbReference type="InterPro" id="IPR058452">
    <property type="entry name" value="DUF8139"/>
</dbReference>